<dbReference type="InterPro" id="IPR012340">
    <property type="entry name" value="NA-bd_OB-fold"/>
</dbReference>
<feature type="domain" description="NfeD integral membrane" evidence="9">
    <location>
        <begin position="268"/>
        <end position="383"/>
    </location>
</feature>
<evidence type="ECO:0000256" key="2">
    <source>
        <dbReference type="ARBA" id="ARBA00022692"/>
    </source>
</evidence>
<evidence type="ECO:0000259" key="9">
    <source>
        <dbReference type="Pfam" id="PF24961"/>
    </source>
</evidence>
<dbReference type="Gene3D" id="3.90.226.10">
    <property type="entry name" value="2-enoyl-CoA Hydratase, Chain A, domain 1"/>
    <property type="match status" value="1"/>
</dbReference>
<sequence>MPYRPVWAFLLSAIVLSCLPHAYANEPDAESTLSSIRVIQLELEGPIGPASSDYVARSLEYADGIKASLVVIRMDTPGGLDTAMRDIIKKIIASPVPVVTYVAPGGARAASAGVYILYASHIAAMAPATNLGAATPVQIAMPSGLDEDKPQADGKAKEDHPGQASVMERKMTNDAVAYVRGLAALRGRNADWAEKAVRESASLPAEEALKLKAIDLMAADVNDLLKQIDGRPVNVLGRPIKLNLAGAQIEQRRPDWRNQLLAGIANPNVAYILMLIGIYGLIIEFYHPGIVAPGTVGAICLLLALYAFQALSVNYAGLALIVLGIGLMIAEAFAPSFGILGIGGISSFVLGSVILMNTDMTGAGLDWGVIAAFAITSVVLCIIVTRLLLKVRRNPVVTGREQLIGSQGIAMEDFAIQGRVWIRSEAWTARTEHPVKNGQSVKVQGIEGLTLTVTPLQNETGE</sequence>
<feature type="chain" id="PRO_5016078263" evidence="7">
    <location>
        <begin position="25"/>
        <end position="462"/>
    </location>
</feature>
<keyword evidence="11" id="KW-0378">Hydrolase</keyword>
<dbReference type="GO" id="GO:0016020">
    <property type="term" value="C:membrane"/>
    <property type="evidence" value="ECO:0007669"/>
    <property type="project" value="UniProtKB-SubCell"/>
</dbReference>
<dbReference type="Gene3D" id="2.40.50.140">
    <property type="entry name" value="Nucleic acid-binding proteins"/>
    <property type="match status" value="1"/>
</dbReference>
<dbReference type="PANTHER" id="PTHR33507:SF4">
    <property type="entry name" value="NODULATION COMPETITIVENESS PROTEIN NFED"/>
    <property type="match status" value="1"/>
</dbReference>
<evidence type="ECO:0000313" key="12">
    <source>
        <dbReference type="Proteomes" id="UP000249396"/>
    </source>
</evidence>
<dbReference type="InterPro" id="IPR002810">
    <property type="entry name" value="NfeD-like_C"/>
</dbReference>
<feature type="region of interest" description="Disordered" evidence="5">
    <location>
        <begin position="142"/>
        <end position="163"/>
    </location>
</feature>
<comment type="caution">
    <text evidence="11">The sequence shown here is derived from an EMBL/GenBank/DDBJ whole genome shotgun (WGS) entry which is preliminary data.</text>
</comment>
<feature type="transmembrane region" description="Helical" evidence="6">
    <location>
        <begin position="367"/>
        <end position="389"/>
    </location>
</feature>
<accession>A0A2W4T173</accession>
<dbReference type="Pfam" id="PF01957">
    <property type="entry name" value="NfeD"/>
    <property type="match status" value="1"/>
</dbReference>
<protein>
    <submittedName>
        <fullName evidence="11">Serine protease</fullName>
    </submittedName>
</protein>
<feature type="domain" description="NfeD1b N-terminal" evidence="10">
    <location>
        <begin position="49"/>
        <end position="228"/>
    </location>
</feature>
<dbReference type="Pfam" id="PF25145">
    <property type="entry name" value="NfeD1b_N"/>
    <property type="match status" value="1"/>
</dbReference>
<dbReference type="GO" id="GO:0008233">
    <property type="term" value="F:peptidase activity"/>
    <property type="evidence" value="ECO:0007669"/>
    <property type="project" value="UniProtKB-KW"/>
</dbReference>
<evidence type="ECO:0000259" key="8">
    <source>
        <dbReference type="Pfam" id="PF01957"/>
    </source>
</evidence>
<evidence type="ECO:0000256" key="5">
    <source>
        <dbReference type="SAM" id="MobiDB-lite"/>
    </source>
</evidence>
<keyword evidence="11" id="KW-0645">Protease</keyword>
<keyword evidence="7" id="KW-0732">Signal</keyword>
<evidence type="ECO:0000259" key="10">
    <source>
        <dbReference type="Pfam" id="PF25145"/>
    </source>
</evidence>
<gene>
    <name evidence="11" type="ORF">DM484_08850</name>
</gene>
<feature type="compositionally biased region" description="Basic and acidic residues" evidence="5">
    <location>
        <begin position="146"/>
        <end position="163"/>
    </location>
</feature>
<dbReference type="InterPro" id="IPR029045">
    <property type="entry name" value="ClpP/crotonase-like_dom_sf"/>
</dbReference>
<evidence type="ECO:0000256" key="6">
    <source>
        <dbReference type="SAM" id="Phobius"/>
    </source>
</evidence>
<dbReference type="PANTHER" id="PTHR33507">
    <property type="entry name" value="INNER MEMBRANE PROTEIN YBBJ"/>
    <property type="match status" value="1"/>
</dbReference>
<evidence type="ECO:0000256" key="3">
    <source>
        <dbReference type="ARBA" id="ARBA00022989"/>
    </source>
</evidence>
<feature type="transmembrane region" description="Helical" evidence="6">
    <location>
        <begin position="289"/>
        <end position="307"/>
    </location>
</feature>
<dbReference type="AlphaFoldDB" id="A0A2W4T173"/>
<evidence type="ECO:0000256" key="1">
    <source>
        <dbReference type="ARBA" id="ARBA00004141"/>
    </source>
</evidence>
<keyword evidence="4 6" id="KW-0472">Membrane</keyword>
<evidence type="ECO:0000256" key="4">
    <source>
        <dbReference type="ARBA" id="ARBA00023136"/>
    </source>
</evidence>
<evidence type="ECO:0000256" key="7">
    <source>
        <dbReference type="SAM" id="SignalP"/>
    </source>
</evidence>
<dbReference type="SUPFAM" id="SSF141322">
    <property type="entry name" value="NfeD domain-like"/>
    <property type="match status" value="1"/>
</dbReference>
<feature type="domain" description="NfeD-like C-terminal" evidence="8">
    <location>
        <begin position="400"/>
        <end position="455"/>
    </location>
</feature>
<dbReference type="FunFam" id="3.90.226.10:FF:000089">
    <property type="entry name" value="Membrane-bound serine protease"/>
    <property type="match status" value="1"/>
</dbReference>
<dbReference type="InterPro" id="IPR056739">
    <property type="entry name" value="NfeD_membrane"/>
</dbReference>
<comment type="subcellular location">
    <subcellularLocation>
        <location evidence="1">Membrane</location>
        <topology evidence="1">Multi-pass membrane protein</topology>
    </subcellularLocation>
</comment>
<dbReference type="EMBL" id="QJPH01000275">
    <property type="protein sequence ID" value="PZN81130.1"/>
    <property type="molecule type" value="Genomic_DNA"/>
</dbReference>
<feature type="transmembrane region" description="Helical" evidence="6">
    <location>
        <begin position="260"/>
        <end position="282"/>
    </location>
</feature>
<keyword evidence="3 6" id="KW-1133">Transmembrane helix</keyword>
<organism evidence="11 12">
    <name type="scientific">Candidatus Methylumidiphilus alinenensis</name>
    <dbReference type="NCBI Taxonomy" id="2202197"/>
    <lineage>
        <taxon>Bacteria</taxon>
        <taxon>Pseudomonadati</taxon>
        <taxon>Pseudomonadota</taxon>
        <taxon>Gammaproteobacteria</taxon>
        <taxon>Methylococcales</taxon>
        <taxon>Candidatus Methylumidiphilus</taxon>
    </lineage>
</organism>
<name>A0A2W4T173_9GAMM</name>
<dbReference type="Proteomes" id="UP000249396">
    <property type="component" value="Unassembled WGS sequence"/>
</dbReference>
<dbReference type="GO" id="GO:0006508">
    <property type="term" value="P:proteolysis"/>
    <property type="evidence" value="ECO:0007669"/>
    <property type="project" value="UniProtKB-KW"/>
</dbReference>
<dbReference type="Pfam" id="PF24961">
    <property type="entry name" value="NfeD_membrane"/>
    <property type="match status" value="1"/>
</dbReference>
<dbReference type="SUPFAM" id="SSF52096">
    <property type="entry name" value="ClpP/crotonase"/>
    <property type="match status" value="1"/>
</dbReference>
<keyword evidence="2 6" id="KW-0812">Transmembrane</keyword>
<dbReference type="InterPro" id="IPR052165">
    <property type="entry name" value="Membrane_assoc_protease"/>
</dbReference>
<reference evidence="11 12" key="1">
    <citation type="journal article" date="2018" name="Aquat. Microb. Ecol.">
        <title>Gammaproteobacterial methanotrophs dominate.</title>
        <authorList>
            <person name="Rissanen A.J."/>
            <person name="Saarenheimo J."/>
            <person name="Tiirola M."/>
            <person name="Peura S."/>
            <person name="Aalto S.L."/>
            <person name="Karvinen A."/>
            <person name="Nykanen H."/>
        </authorList>
    </citation>
    <scope>NUCLEOTIDE SEQUENCE [LARGE SCALE GENOMIC DNA]</scope>
    <source>
        <strain evidence="11">AMbin10</strain>
    </source>
</reference>
<evidence type="ECO:0000313" key="11">
    <source>
        <dbReference type="EMBL" id="PZN81130.1"/>
    </source>
</evidence>
<feature type="transmembrane region" description="Helical" evidence="6">
    <location>
        <begin position="313"/>
        <end position="330"/>
    </location>
</feature>
<dbReference type="PROSITE" id="PS51257">
    <property type="entry name" value="PROKAR_LIPOPROTEIN"/>
    <property type="match status" value="1"/>
</dbReference>
<dbReference type="InterPro" id="IPR056738">
    <property type="entry name" value="NfeD1b_N"/>
</dbReference>
<proteinExistence type="predicted"/>
<feature type="signal peptide" evidence="7">
    <location>
        <begin position="1"/>
        <end position="24"/>
    </location>
</feature>
<dbReference type="CDD" id="cd07020">
    <property type="entry name" value="Clp_protease_NfeD_1"/>
    <property type="match status" value="1"/>
</dbReference>
<feature type="transmembrane region" description="Helical" evidence="6">
    <location>
        <begin position="337"/>
        <end position="355"/>
    </location>
</feature>